<dbReference type="Pfam" id="PF12669">
    <property type="entry name" value="FeoB_associated"/>
    <property type="match status" value="1"/>
</dbReference>
<evidence type="ECO:0000313" key="2">
    <source>
        <dbReference type="Proteomes" id="UP000464314"/>
    </source>
</evidence>
<evidence type="ECO:0000313" key="1">
    <source>
        <dbReference type="EMBL" id="QHQ61022.1"/>
    </source>
</evidence>
<proteinExistence type="predicted"/>
<dbReference type="RefSeq" id="WP_161837850.1">
    <property type="nucleotide sequence ID" value="NZ_CP048000.1"/>
</dbReference>
<reference evidence="1 2" key="1">
    <citation type="submission" date="2020-01" db="EMBL/GenBank/DDBJ databases">
        <title>Genome analysis of Anaerocolumna sp. CBA3638.</title>
        <authorList>
            <person name="Kim J."/>
            <person name="Roh S.W."/>
        </authorList>
    </citation>
    <scope>NUCLEOTIDE SEQUENCE [LARGE SCALE GENOMIC DNA]</scope>
    <source>
        <strain evidence="1 2">CBA3638</strain>
    </source>
</reference>
<protein>
    <submittedName>
        <fullName evidence="1">FeoB-associated Cys-rich membrane protein</fullName>
    </submittedName>
</protein>
<keyword evidence="2" id="KW-1185">Reference proteome</keyword>
<dbReference type="AlphaFoldDB" id="A0A6P1TLL7"/>
<dbReference type="Proteomes" id="UP000464314">
    <property type="component" value="Chromosome"/>
</dbReference>
<name>A0A6P1TLL7_9FIRM</name>
<dbReference type="EMBL" id="CP048000">
    <property type="protein sequence ID" value="QHQ61022.1"/>
    <property type="molecule type" value="Genomic_DNA"/>
</dbReference>
<accession>A0A6P1TLL7</accession>
<sequence length="47" mass="5093">MPYIIGGLIVIYAGYVIYKKVKAVKAGKFCSCGCGDCPSKIKCMDEK</sequence>
<organism evidence="1 2">
    <name type="scientific">Anaerocolumna sedimenticola</name>
    <dbReference type="NCBI Taxonomy" id="2696063"/>
    <lineage>
        <taxon>Bacteria</taxon>
        <taxon>Bacillati</taxon>
        <taxon>Bacillota</taxon>
        <taxon>Clostridia</taxon>
        <taxon>Lachnospirales</taxon>
        <taxon>Lachnospiraceae</taxon>
        <taxon>Anaerocolumna</taxon>
    </lineage>
</organism>
<dbReference type="KEGG" id="anr:Ana3638_09785"/>
<gene>
    <name evidence="1" type="ORF">Ana3638_09785</name>
</gene>